<dbReference type="SUPFAM" id="SSF52540">
    <property type="entry name" value="P-loop containing nucleoside triphosphate hydrolases"/>
    <property type="match status" value="1"/>
</dbReference>
<evidence type="ECO:0000256" key="4">
    <source>
        <dbReference type="ARBA" id="ARBA00023175"/>
    </source>
</evidence>
<dbReference type="InterPro" id="IPR027640">
    <property type="entry name" value="Kinesin-like_fam"/>
</dbReference>
<feature type="compositionally biased region" description="Low complexity" evidence="7">
    <location>
        <begin position="50"/>
        <end position="63"/>
    </location>
</feature>
<feature type="region of interest" description="Disordered" evidence="7">
    <location>
        <begin position="1"/>
        <end position="63"/>
    </location>
</feature>
<dbReference type="InterPro" id="IPR001752">
    <property type="entry name" value="Kinesin_motor_dom"/>
</dbReference>
<evidence type="ECO:0000256" key="5">
    <source>
        <dbReference type="PROSITE-ProRule" id="PRU00283"/>
    </source>
</evidence>
<dbReference type="PANTHER" id="PTHR47972">
    <property type="entry name" value="KINESIN-LIKE PROTEIN KLP-3"/>
    <property type="match status" value="1"/>
</dbReference>
<evidence type="ECO:0000256" key="3">
    <source>
        <dbReference type="ARBA" id="ARBA00022840"/>
    </source>
</evidence>
<evidence type="ECO:0000256" key="7">
    <source>
        <dbReference type="SAM" id="MobiDB-lite"/>
    </source>
</evidence>
<feature type="domain" description="Kinesin motor" evidence="8">
    <location>
        <begin position="639"/>
        <end position="906"/>
    </location>
</feature>
<comment type="similarity">
    <text evidence="5">Belongs to the TRAFAC class myosin-kinesin ATPase superfamily. Kinesin family.</text>
</comment>
<evidence type="ECO:0000256" key="2">
    <source>
        <dbReference type="ARBA" id="ARBA00022741"/>
    </source>
</evidence>
<feature type="compositionally biased region" description="Pro residues" evidence="7">
    <location>
        <begin position="172"/>
        <end position="185"/>
    </location>
</feature>
<feature type="compositionally biased region" description="Low complexity" evidence="7">
    <location>
        <begin position="79"/>
        <end position="104"/>
    </location>
</feature>
<keyword evidence="6" id="KW-0175">Coiled coil</keyword>
<keyword evidence="4 5" id="KW-0505">Motor protein</keyword>
<dbReference type="Proteomes" id="UP000815325">
    <property type="component" value="Unassembled WGS sequence"/>
</dbReference>
<accession>A0ABQ7GNC9</accession>
<feature type="compositionally biased region" description="Pro residues" evidence="7">
    <location>
        <begin position="106"/>
        <end position="118"/>
    </location>
</feature>
<feature type="region of interest" description="Disordered" evidence="7">
    <location>
        <begin position="79"/>
        <end position="125"/>
    </location>
</feature>
<organism evidence="9 10">
    <name type="scientific">Dunaliella salina</name>
    <name type="common">Green alga</name>
    <name type="synonym">Protococcus salinus</name>
    <dbReference type="NCBI Taxonomy" id="3046"/>
    <lineage>
        <taxon>Eukaryota</taxon>
        <taxon>Viridiplantae</taxon>
        <taxon>Chlorophyta</taxon>
        <taxon>core chlorophytes</taxon>
        <taxon>Chlorophyceae</taxon>
        <taxon>CS clade</taxon>
        <taxon>Chlamydomonadales</taxon>
        <taxon>Dunaliellaceae</taxon>
        <taxon>Dunaliella</taxon>
    </lineage>
</organism>
<dbReference type="InterPro" id="IPR027417">
    <property type="entry name" value="P-loop_NTPase"/>
</dbReference>
<evidence type="ECO:0000259" key="8">
    <source>
        <dbReference type="PROSITE" id="PS50067"/>
    </source>
</evidence>
<feature type="compositionally biased region" description="Low complexity" evidence="7">
    <location>
        <begin position="14"/>
        <end position="26"/>
    </location>
</feature>
<keyword evidence="3 5" id="KW-0067">ATP-binding</keyword>
<protein>
    <submittedName>
        <fullName evidence="9">Kinesin motor domain-containing protein</fullName>
    </submittedName>
</protein>
<dbReference type="EMBL" id="MU069674">
    <property type="protein sequence ID" value="KAF5836124.1"/>
    <property type="molecule type" value="Genomic_DNA"/>
</dbReference>
<comment type="caution">
    <text evidence="9">The sequence shown here is derived from an EMBL/GenBank/DDBJ whole genome shotgun (WGS) entry which is preliminary data.</text>
</comment>
<dbReference type="InterPro" id="IPR036961">
    <property type="entry name" value="Kinesin_motor_dom_sf"/>
</dbReference>
<feature type="coiled-coil region" evidence="6">
    <location>
        <begin position="351"/>
        <end position="413"/>
    </location>
</feature>
<feature type="coiled-coil region" evidence="6">
    <location>
        <begin position="443"/>
        <end position="533"/>
    </location>
</feature>
<feature type="binding site" evidence="5">
    <location>
        <begin position="660"/>
        <end position="667"/>
    </location>
    <ligand>
        <name>ATP</name>
        <dbReference type="ChEBI" id="CHEBI:30616"/>
    </ligand>
</feature>
<proteinExistence type="inferred from homology"/>
<reference evidence="9" key="1">
    <citation type="submission" date="2017-08" db="EMBL/GenBank/DDBJ databases">
        <authorList>
            <person name="Polle J.E."/>
            <person name="Barry K."/>
            <person name="Cushman J."/>
            <person name="Schmutz J."/>
            <person name="Tran D."/>
            <person name="Hathwaick L.T."/>
            <person name="Yim W.C."/>
            <person name="Jenkins J."/>
            <person name="Mckie-Krisberg Z.M."/>
            <person name="Prochnik S."/>
            <person name="Lindquist E."/>
            <person name="Dockter R.B."/>
            <person name="Adam C."/>
            <person name="Molina H."/>
            <person name="Bunkerborg J."/>
            <person name="Jin E."/>
            <person name="Buchheim M."/>
            <person name="Magnuson J."/>
        </authorList>
    </citation>
    <scope>NUCLEOTIDE SEQUENCE</scope>
    <source>
        <strain evidence="9">CCAP 19/18</strain>
    </source>
</reference>
<gene>
    <name evidence="9" type="ORF">DUNSADRAFT_6377</name>
</gene>
<evidence type="ECO:0000313" key="10">
    <source>
        <dbReference type="Proteomes" id="UP000815325"/>
    </source>
</evidence>
<keyword evidence="2 5" id="KW-0547">Nucleotide-binding</keyword>
<dbReference type="Gene3D" id="3.40.850.10">
    <property type="entry name" value="Kinesin motor domain"/>
    <property type="match status" value="1"/>
</dbReference>
<feature type="region of interest" description="Disordered" evidence="7">
    <location>
        <begin position="160"/>
        <end position="187"/>
    </location>
</feature>
<name>A0ABQ7GNC9_DUNSA</name>
<dbReference type="Pfam" id="PF00225">
    <property type="entry name" value="Kinesin"/>
    <property type="match status" value="1"/>
</dbReference>
<dbReference type="PANTHER" id="PTHR47972:SF45">
    <property type="entry name" value="PROTEIN CLARET SEGREGATIONAL"/>
    <property type="match status" value="1"/>
</dbReference>
<evidence type="ECO:0000256" key="6">
    <source>
        <dbReference type="SAM" id="Coils"/>
    </source>
</evidence>
<dbReference type="PRINTS" id="PR00380">
    <property type="entry name" value="KINESINHEAVY"/>
</dbReference>
<feature type="compositionally biased region" description="Low complexity" evidence="7">
    <location>
        <begin position="994"/>
        <end position="1005"/>
    </location>
</feature>
<keyword evidence="1" id="KW-0493">Microtubule</keyword>
<keyword evidence="10" id="KW-1185">Reference proteome</keyword>
<dbReference type="PROSITE" id="PS50067">
    <property type="entry name" value="KINESIN_MOTOR_2"/>
    <property type="match status" value="1"/>
</dbReference>
<evidence type="ECO:0000313" key="9">
    <source>
        <dbReference type="EMBL" id="KAF5836124.1"/>
    </source>
</evidence>
<dbReference type="SMART" id="SM00129">
    <property type="entry name" value="KISc"/>
    <property type="match status" value="1"/>
</dbReference>
<evidence type="ECO:0000256" key="1">
    <source>
        <dbReference type="ARBA" id="ARBA00022701"/>
    </source>
</evidence>
<feature type="region of interest" description="Disordered" evidence="7">
    <location>
        <begin position="911"/>
        <end position="1005"/>
    </location>
</feature>
<sequence length="1005" mass="105790">MSDRQHHHGHIAKQAAAAAAALAAGGQPPPHAPPMAAAPAAPILPPLPPSTASSHSSLPTIPSSPLAAKEETVAASAAAAAAAATAHPPRPPSSLAAAAHTHAPLPHKPLPPSAPPPTLQRWNSSTGAAASAVLAPPSALPAAPLCPAVTQAHAAAPLPITTTSSGSAANGPIPPLNPHAPPPLPASVFSASAADLAARATSMQDCPLDSRDGRTERLFHFPSSVPFDSKAWKAASQAFEDPELTSSCDEGLNKQLRRTKDGATEQSRIQELAGLVKVLRKNVRELGSRTSGYVDQCIKLERELVQQIETVQLSSECAIKTLEAELAGTKSSLAGFEASFKADKASWGAELEGAKYEGNRLKRELERVTEERDRAREEGKRAEQLRQQLELELKELRKAASQQMREVAVSQSEAVRMINDEKVAAERREAHLKEDNSRLGQRLEAASACVEALQHELAVLQQLHDKAKDGLQSKTGSEEVAVQRAAQLQSELTSCQALLAALEGEVAALRQQLDSADTRRVALEQELNEAKASLQVDFVAGQQAAADERAAASDAALAAARTELSHVQQEVGGKDERLAVLEGEFAALKEVLGDAGGQRDVVQSLLSRISSLQTAVATADSTRRKMHNELVSIRGNVFSTVSELVQSALDGYHVCLFSYGQTGAGKTYTMQGGPSPEQRGIIPRSVEKILDTAHKLREQDWEYNMEASFVEVYNNSLRDLLGGPSAPFINDQSAIKHDSNGGHTHVAGVSRVAVPDMEAAEHTHTHTHTHRACESTAMNSESSRSHVVFMLYIHGVHPPSGTDLQGCLCLVDLAGSERLDRSQAEDARKKEACAINQSLSALGDIFASLASKNAHVPYRNSKLTYLLQPCLGGQGKTLMFVNINPEPASAHESLCSLKFAAKVNGCETGAKGGARRHASGGGSSLLPSQMAAGEPKRFSLPGPPRTAGINGATTPRGTGSDALGATGNGPKRQSLYASTGGASSAKRPPPAGGCPPANAAKRARH</sequence>
<dbReference type="SUPFAM" id="SSF57997">
    <property type="entry name" value="Tropomyosin"/>
    <property type="match status" value="1"/>
</dbReference>
<feature type="compositionally biased region" description="Basic residues" evidence="7">
    <location>
        <begin position="1"/>
        <end position="11"/>
    </location>
</feature>